<dbReference type="OrthoDB" id="287932at2"/>
<dbReference type="Proteomes" id="UP000054537">
    <property type="component" value="Unassembled WGS sequence"/>
</dbReference>
<organism evidence="2 3">
    <name type="scientific">Actinoplanes utahensis</name>
    <dbReference type="NCBI Taxonomy" id="1869"/>
    <lineage>
        <taxon>Bacteria</taxon>
        <taxon>Bacillati</taxon>
        <taxon>Actinomycetota</taxon>
        <taxon>Actinomycetes</taxon>
        <taxon>Micromonosporales</taxon>
        <taxon>Micromonosporaceae</taxon>
        <taxon>Actinoplanes</taxon>
    </lineage>
</organism>
<keyword evidence="3" id="KW-1185">Reference proteome</keyword>
<comment type="caution">
    <text evidence="2">The sequence shown here is derived from an EMBL/GenBank/DDBJ whole genome shotgun (WGS) entry which is preliminary data.</text>
</comment>
<evidence type="ECO:0000313" key="2">
    <source>
        <dbReference type="EMBL" id="KHD78099.1"/>
    </source>
</evidence>
<name>A0A0A6UUF0_ACTUT</name>
<dbReference type="InterPro" id="IPR007138">
    <property type="entry name" value="ABM_dom"/>
</dbReference>
<proteinExistence type="predicted"/>
<accession>A0A0A6UUF0</accession>
<dbReference type="STRING" id="1869.MB27_06295"/>
<keyword evidence="2" id="KW-0560">Oxidoreductase</keyword>
<dbReference type="Gene3D" id="3.30.70.100">
    <property type="match status" value="1"/>
</dbReference>
<evidence type="ECO:0000313" key="3">
    <source>
        <dbReference type="Proteomes" id="UP000054537"/>
    </source>
</evidence>
<dbReference type="EMBL" id="JRTT01000006">
    <property type="protein sequence ID" value="KHD78099.1"/>
    <property type="molecule type" value="Genomic_DNA"/>
</dbReference>
<keyword evidence="2" id="KW-0503">Monooxygenase</keyword>
<dbReference type="GO" id="GO:0004497">
    <property type="term" value="F:monooxygenase activity"/>
    <property type="evidence" value="ECO:0007669"/>
    <property type="project" value="UniProtKB-KW"/>
</dbReference>
<dbReference type="eggNOG" id="COG1359">
    <property type="taxonomic scope" value="Bacteria"/>
</dbReference>
<evidence type="ECO:0000259" key="1">
    <source>
        <dbReference type="Pfam" id="PF03992"/>
    </source>
</evidence>
<dbReference type="SUPFAM" id="SSF54909">
    <property type="entry name" value="Dimeric alpha+beta barrel"/>
    <property type="match status" value="1"/>
</dbReference>
<feature type="domain" description="ABM" evidence="1">
    <location>
        <begin position="1"/>
        <end position="68"/>
    </location>
</feature>
<protein>
    <submittedName>
        <fullName evidence="2">Antibiotic biosynthesis monooxygenase</fullName>
    </submittedName>
</protein>
<gene>
    <name evidence="2" type="ORF">MB27_06295</name>
</gene>
<dbReference type="RefSeq" id="WP_043523175.1">
    <property type="nucleotide sequence ID" value="NZ_BAABKU010000004.1"/>
</dbReference>
<dbReference type="InterPro" id="IPR011008">
    <property type="entry name" value="Dimeric_a/b-barrel"/>
</dbReference>
<dbReference type="AlphaFoldDB" id="A0A0A6UUF0"/>
<reference evidence="2 3" key="1">
    <citation type="submission" date="2014-10" db="EMBL/GenBank/DDBJ databases">
        <title>Draft genome sequence of Actinoplanes utahensis NRRL 12052.</title>
        <authorList>
            <person name="Velasco-Bucheli B."/>
            <person name="del Cerro C."/>
            <person name="Hormigo D."/>
            <person name="Garcia J.L."/>
            <person name="Acebal C."/>
            <person name="Arroyo M."/>
            <person name="de la Mata I."/>
        </authorList>
    </citation>
    <scope>NUCLEOTIDE SEQUENCE [LARGE SCALE GENOMIC DNA]</scope>
    <source>
        <strain evidence="2 3">NRRL 12052</strain>
    </source>
</reference>
<dbReference type="Pfam" id="PF03992">
    <property type="entry name" value="ABM"/>
    <property type="match status" value="1"/>
</dbReference>
<sequence>MIIIAGSLHVDALDRDRYLAGAVEVDRLARGTAGCLDFAQTPDQLDPTRINVYERWESDEHLRRFRESGGGPAVELPPIRSAEVQRYRISGVEQP</sequence>